<proteinExistence type="predicted"/>
<comment type="caution">
    <text evidence="1">The sequence shown here is derived from an EMBL/GenBank/DDBJ whole genome shotgun (WGS) entry which is preliminary data.</text>
</comment>
<evidence type="ECO:0000313" key="2">
    <source>
        <dbReference type="Proteomes" id="UP000660885"/>
    </source>
</evidence>
<sequence>MIDVDVPKDDLIAATAEILGDDVAALSLERLFYLITVTQHSTDVLLNEIERRGELTFVGGVPNVPYESDHMVQTVLTRPNL</sequence>
<dbReference type="EMBL" id="JAETWB010000073">
    <property type="protein sequence ID" value="MBL6082491.1"/>
    <property type="molecule type" value="Genomic_DNA"/>
</dbReference>
<evidence type="ECO:0000313" key="1">
    <source>
        <dbReference type="EMBL" id="MBL6082491.1"/>
    </source>
</evidence>
<organism evidence="1 2">
    <name type="scientific">Belnapia arida</name>
    <dbReference type="NCBI Taxonomy" id="2804533"/>
    <lineage>
        <taxon>Bacteria</taxon>
        <taxon>Pseudomonadati</taxon>
        <taxon>Pseudomonadota</taxon>
        <taxon>Alphaproteobacteria</taxon>
        <taxon>Acetobacterales</taxon>
        <taxon>Roseomonadaceae</taxon>
        <taxon>Belnapia</taxon>
    </lineage>
</organism>
<keyword evidence="2" id="KW-1185">Reference proteome</keyword>
<accession>A0ABS1UCS5</accession>
<protein>
    <submittedName>
        <fullName evidence="1">Uncharacterized protein</fullName>
    </submittedName>
</protein>
<name>A0ABS1UCS5_9PROT</name>
<gene>
    <name evidence="1" type="ORF">JMJ56_31485</name>
</gene>
<reference evidence="1 2" key="1">
    <citation type="submission" date="2021-01" db="EMBL/GenBank/DDBJ databases">
        <title>Belnapia mucosa sp. nov. and Belnapia arida sp. nov., isolated from the Tabernas Desert (Almeria, Spain).</title>
        <authorList>
            <person name="Molina-Menor E."/>
            <person name="Vidal-Verdu A."/>
            <person name="Calonge A."/>
            <person name="Satari L."/>
            <person name="Pereto J."/>
            <person name="Porcar M."/>
        </authorList>
    </citation>
    <scope>NUCLEOTIDE SEQUENCE [LARGE SCALE GENOMIC DNA]</scope>
    <source>
        <strain evidence="1 2">T18</strain>
    </source>
</reference>
<dbReference type="RefSeq" id="WP_202835813.1">
    <property type="nucleotide sequence ID" value="NZ_JAETWB010000073.1"/>
</dbReference>
<dbReference type="Proteomes" id="UP000660885">
    <property type="component" value="Unassembled WGS sequence"/>
</dbReference>